<comment type="caution">
    <text evidence="4">The sequence shown here is derived from an EMBL/GenBank/DDBJ whole genome shotgun (WGS) entry which is preliminary data.</text>
</comment>
<dbReference type="GO" id="GO:0006508">
    <property type="term" value="P:proteolysis"/>
    <property type="evidence" value="ECO:0007669"/>
    <property type="project" value="UniProtKB-KW"/>
</dbReference>
<gene>
    <name evidence="4" type="primary">ydcP_3</name>
    <name evidence="4" type="ORF">CLHOM_35490</name>
</gene>
<evidence type="ECO:0000256" key="2">
    <source>
        <dbReference type="ARBA" id="ARBA00022801"/>
    </source>
</evidence>
<dbReference type="InterPro" id="IPR001539">
    <property type="entry name" value="Peptidase_U32"/>
</dbReference>
<dbReference type="InterPro" id="IPR051454">
    <property type="entry name" value="RNA/ubiquinone_mod_enzymes"/>
</dbReference>
<evidence type="ECO:0000313" key="5">
    <source>
        <dbReference type="Proteomes" id="UP000037043"/>
    </source>
</evidence>
<evidence type="ECO:0000256" key="1">
    <source>
        <dbReference type="ARBA" id="ARBA00022670"/>
    </source>
</evidence>
<accession>A0A0L6Z5I6</accession>
<keyword evidence="5" id="KW-1185">Reference proteome</keyword>
<dbReference type="EC" id="3.4.-.-" evidence="4"/>
<dbReference type="PATRIC" id="fig|1121318.3.peg.3549"/>
<keyword evidence="2 4" id="KW-0378">Hydrolase</keyword>
<dbReference type="Proteomes" id="UP000037043">
    <property type="component" value="Unassembled WGS sequence"/>
</dbReference>
<dbReference type="EMBL" id="LHUR01000047">
    <property type="protein sequence ID" value="KOA18098.1"/>
    <property type="molecule type" value="Genomic_DNA"/>
</dbReference>
<name>A0A0L6Z5I6_9CLOT</name>
<dbReference type="STRING" id="36844.SAMN04488501_11431"/>
<keyword evidence="1 4" id="KW-0645">Protease</keyword>
<proteinExistence type="inferred from homology"/>
<dbReference type="PANTHER" id="PTHR30217:SF6">
    <property type="entry name" value="TRNA HYDROXYLATION PROTEIN P"/>
    <property type="match status" value="1"/>
</dbReference>
<dbReference type="AlphaFoldDB" id="A0A0L6Z5I6"/>
<organism evidence="4 5">
    <name type="scientific">Clostridium homopropionicum DSM 5847</name>
    <dbReference type="NCBI Taxonomy" id="1121318"/>
    <lineage>
        <taxon>Bacteria</taxon>
        <taxon>Bacillati</taxon>
        <taxon>Bacillota</taxon>
        <taxon>Clostridia</taxon>
        <taxon>Eubacteriales</taxon>
        <taxon>Clostridiaceae</taxon>
        <taxon>Clostridium</taxon>
    </lineage>
</organism>
<protein>
    <submittedName>
        <fullName evidence="4">Putative protease YdcP</fullName>
        <ecNumber evidence="4">3.4.-.-</ecNumber>
    </submittedName>
</protein>
<dbReference type="Pfam" id="PF01136">
    <property type="entry name" value="Peptidase_U32"/>
    <property type="match status" value="2"/>
</dbReference>
<comment type="similarity">
    <text evidence="3">Belongs to the peptidase U32 family.</text>
</comment>
<evidence type="ECO:0000313" key="4">
    <source>
        <dbReference type="EMBL" id="KOA18098.1"/>
    </source>
</evidence>
<reference evidence="5" key="1">
    <citation type="submission" date="2015-08" db="EMBL/GenBank/DDBJ databases">
        <title>Genome sequence of the strict anaerobe Clostridium homopropionicum LuHBu1 (DSM 5847T).</title>
        <authorList>
            <person name="Poehlein A."/>
            <person name="Beck M."/>
            <person name="Schiel-Bengelsdorf B."/>
            <person name="Bengelsdorf F.R."/>
            <person name="Daniel R."/>
            <person name="Duerre P."/>
        </authorList>
    </citation>
    <scope>NUCLEOTIDE SEQUENCE [LARGE SCALE GENOMIC DNA]</scope>
    <source>
        <strain evidence="5">DSM 5847</strain>
    </source>
</reference>
<dbReference type="PANTHER" id="PTHR30217">
    <property type="entry name" value="PEPTIDASE U32 FAMILY"/>
    <property type="match status" value="1"/>
</dbReference>
<evidence type="ECO:0000256" key="3">
    <source>
        <dbReference type="ARBA" id="ARBA00038374"/>
    </source>
</evidence>
<dbReference type="RefSeq" id="WP_052222977.1">
    <property type="nucleotide sequence ID" value="NZ_LHUR01000047.1"/>
</dbReference>
<sequence>MTKYFNRKKVELLAPSGTMETFRSMVNANCDAIYFGGKSLNMRMMRKGYNFSDEEISEAVKMAHNVDKKVYVTVNNMLNDFEINEATEYLHFLNDEKVDGIIVQDLGILQICKERNYNNFEIHSSIMMNVHNIEFVKKLKELGVSRVVLSREMNLETAKHLQKETGIETEYFVHGDMCAVDGANCYCSSVVLGNSSNRGRCFKPCRWPYLVKKDGSVFSTEYPLAAKDMYMYEHIPELIEANITSFKVEGRMRDTDFIVKLVNIYGDAIDRYIENPLSFNRKKQADELYKNRKRDFTTAYAFSKPGLKFINTRYEGTGKFYSTGKVFSTPTQEPNITDDIINDTKAELTSYAENSYDKNQPSKHRLSIKVNNYDQAKLCIELGVDRIYLPCEVLSPDEFISVEQLKNPVDSKNSTEIYLDLPQIMDELQFDITDHYLEKYGYLYDGLLVSNLGAIRKYAGKYPLITNYNLNIYNHKALEFYKNQGINEATISIEAKQRELPKFISMAETPLELIVHGPLRVMYLDHNLYDNVSASKIIEAGDNKYVDNSILVLMTDKGENPVYIDQNERNHLFTSKELCMLPVLDALNFDKPIGFRIEGQTYSLEELKSIIEVYKKAIEDKAKCTELFQNMKSYRAGFTLGALTFKNI</sequence>
<dbReference type="GO" id="GO:0008233">
    <property type="term" value="F:peptidase activity"/>
    <property type="evidence" value="ECO:0007669"/>
    <property type="project" value="UniProtKB-KW"/>
</dbReference>